<evidence type="ECO:0000313" key="2">
    <source>
        <dbReference type="EMBL" id="TNN32610.1"/>
    </source>
</evidence>
<evidence type="ECO:0000256" key="1">
    <source>
        <dbReference type="SAM" id="MobiDB-lite"/>
    </source>
</evidence>
<dbReference type="AlphaFoldDB" id="A0A4Z2EVD8"/>
<feature type="compositionally biased region" description="Polar residues" evidence="1">
    <location>
        <begin position="138"/>
        <end position="147"/>
    </location>
</feature>
<reference evidence="2 3" key="1">
    <citation type="submission" date="2019-03" db="EMBL/GenBank/DDBJ databases">
        <title>First draft genome of Liparis tanakae, snailfish: a comprehensive survey of snailfish specific genes.</title>
        <authorList>
            <person name="Kim W."/>
            <person name="Song I."/>
            <person name="Jeong J.-H."/>
            <person name="Kim D."/>
            <person name="Kim S."/>
            <person name="Ryu S."/>
            <person name="Song J.Y."/>
            <person name="Lee S.K."/>
        </authorList>
    </citation>
    <scope>NUCLEOTIDE SEQUENCE [LARGE SCALE GENOMIC DNA]</scope>
    <source>
        <tissue evidence="2">Muscle</tissue>
    </source>
</reference>
<feature type="compositionally biased region" description="Low complexity" evidence="1">
    <location>
        <begin position="102"/>
        <end position="114"/>
    </location>
</feature>
<sequence>MEEEEEEDEELIGELQHVVFGEDLLSLRVDERERVDDAPQDGRGLPLAAHTHQLQEVAPVRQGEEHKLCRLAEHPRVVGGQRHHEAHLPSSPGVLYCPWASGPPASPSSSSCSHSSERCSRSSVRQPDAERQEKLTTPAFSSASTMASRGRTDKNQARLQMEQQTPRLKRLARTLLWEELGSGWLRPLLGDQWRLGLKGNK</sequence>
<keyword evidence="3" id="KW-1185">Reference proteome</keyword>
<gene>
    <name evidence="2" type="ORF">EYF80_057228</name>
</gene>
<comment type="caution">
    <text evidence="2">The sequence shown here is derived from an EMBL/GenBank/DDBJ whole genome shotgun (WGS) entry which is preliminary data.</text>
</comment>
<dbReference type="EMBL" id="SRLO01002589">
    <property type="protein sequence ID" value="TNN32610.1"/>
    <property type="molecule type" value="Genomic_DNA"/>
</dbReference>
<evidence type="ECO:0000313" key="3">
    <source>
        <dbReference type="Proteomes" id="UP000314294"/>
    </source>
</evidence>
<accession>A0A4Z2EVD8</accession>
<feature type="region of interest" description="Disordered" evidence="1">
    <location>
        <begin position="102"/>
        <end position="165"/>
    </location>
</feature>
<dbReference type="Proteomes" id="UP000314294">
    <property type="component" value="Unassembled WGS sequence"/>
</dbReference>
<proteinExistence type="predicted"/>
<protein>
    <submittedName>
        <fullName evidence="2">Uncharacterized protein</fullName>
    </submittedName>
</protein>
<organism evidence="2 3">
    <name type="scientific">Liparis tanakae</name>
    <name type="common">Tanaka's snailfish</name>
    <dbReference type="NCBI Taxonomy" id="230148"/>
    <lineage>
        <taxon>Eukaryota</taxon>
        <taxon>Metazoa</taxon>
        <taxon>Chordata</taxon>
        <taxon>Craniata</taxon>
        <taxon>Vertebrata</taxon>
        <taxon>Euteleostomi</taxon>
        <taxon>Actinopterygii</taxon>
        <taxon>Neopterygii</taxon>
        <taxon>Teleostei</taxon>
        <taxon>Neoteleostei</taxon>
        <taxon>Acanthomorphata</taxon>
        <taxon>Eupercaria</taxon>
        <taxon>Perciformes</taxon>
        <taxon>Cottioidei</taxon>
        <taxon>Cottales</taxon>
        <taxon>Liparidae</taxon>
        <taxon>Liparis</taxon>
    </lineage>
</organism>
<name>A0A4Z2EVD8_9TELE</name>